<dbReference type="PANTHER" id="PTHR46796">
    <property type="entry name" value="HTH-TYPE TRANSCRIPTIONAL ACTIVATOR RHAS-RELATED"/>
    <property type="match status" value="1"/>
</dbReference>
<reference evidence="6 7" key="1">
    <citation type="submission" date="2017-07" db="EMBL/GenBank/DDBJ databases">
        <title>Phylogenetic study on the rhizospheric bacterium Ochrobactrum sp. A44.</title>
        <authorList>
            <person name="Krzyzanowska D.M."/>
            <person name="Ossowicki A."/>
            <person name="Rajewska M."/>
            <person name="Maciag T."/>
            <person name="Kaczynski Z."/>
            <person name="Czerwicka M."/>
            <person name="Jafra S."/>
        </authorList>
    </citation>
    <scope>NUCLEOTIDE SEQUENCE [LARGE SCALE GENOMIC DNA]</scope>
    <source>
        <strain evidence="6 7">OgA9a</strain>
    </source>
</reference>
<dbReference type="Proteomes" id="UP000216478">
    <property type="component" value="Unassembled WGS sequence"/>
</dbReference>
<dbReference type="SMART" id="SM00342">
    <property type="entry name" value="HTH_ARAC"/>
    <property type="match status" value="1"/>
</dbReference>
<comment type="caution">
    <text evidence="6">The sequence shown here is derived from an EMBL/GenBank/DDBJ whole genome shotgun (WGS) entry which is preliminary data.</text>
</comment>
<proteinExistence type="predicted"/>
<dbReference type="Pfam" id="PF12833">
    <property type="entry name" value="HTH_18"/>
    <property type="match status" value="1"/>
</dbReference>
<dbReference type="Gene3D" id="1.10.10.60">
    <property type="entry name" value="Homeodomain-like"/>
    <property type="match status" value="1"/>
</dbReference>
<evidence type="ECO:0000313" key="6">
    <source>
        <dbReference type="EMBL" id="OYR17046.1"/>
    </source>
</evidence>
<feature type="region of interest" description="Disordered" evidence="4">
    <location>
        <begin position="50"/>
        <end position="75"/>
    </location>
</feature>
<protein>
    <submittedName>
        <fullName evidence="6">Helix-turn-helix domain protein</fullName>
    </submittedName>
</protein>
<evidence type="ECO:0000256" key="4">
    <source>
        <dbReference type="SAM" id="MobiDB-lite"/>
    </source>
</evidence>
<keyword evidence="7" id="KW-1185">Reference proteome</keyword>
<feature type="domain" description="HTH araC/xylS-type" evidence="5">
    <location>
        <begin position="247"/>
        <end position="345"/>
    </location>
</feature>
<keyword evidence="2" id="KW-0238">DNA-binding</keyword>
<dbReference type="GO" id="GO:0003700">
    <property type="term" value="F:DNA-binding transcription factor activity"/>
    <property type="evidence" value="ECO:0007669"/>
    <property type="project" value="InterPro"/>
</dbReference>
<evidence type="ECO:0000313" key="7">
    <source>
        <dbReference type="Proteomes" id="UP000216478"/>
    </source>
</evidence>
<dbReference type="PANTHER" id="PTHR46796:SF6">
    <property type="entry name" value="ARAC SUBFAMILY"/>
    <property type="match status" value="1"/>
</dbReference>
<dbReference type="EMBL" id="NNRL01000148">
    <property type="protein sequence ID" value="OYR17046.1"/>
    <property type="molecule type" value="Genomic_DNA"/>
</dbReference>
<evidence type="ECO:0000256" key="3">
    <source>
        <dbReference type="ARBA" id="ARBA00023163"/>
    </source>
</evidence>
<evidence type="ECO:0000256" key="2">
    <source>
        <dbReference type="ARBA" id="ARBA00023125"/>
    </source>
</evidence>
<accession>A0A256FQR2</accession>
<dbReference type="InterPro" id="IPR018060">
    <property type="entry name" value="HTH_AraC"/>
</dbReference>
<organism evidence="6 7">
    <name type="scientific">Brucella grignonensis</name>
    <dbReference type="NCBI Taxonomy" id="94627"/>
    <lineage>
        <taxon>Bacteria</taxon>
        <taxon>Pseudomonadati</taxon>
        <taxon>Pseudomonadota</taxon>
        <taxon>Alphaproteobacteria</taxon>
        <taxon>Hyphomicrobiales</taxon>
        <taxon>Brucellaceae</taxon>
        <taxon>Brucella/Ochrobactrum group</taxon>
        <taxon>Brucella</taxon>
    </lineage>
</organism>
<name>A0A256FQR2_9HYPH</name>
<dbReference type="PROSITE" id="PS01124">
    <property type="entry name" value="HTH_ARAC_FAMILY_2"/>
    <property type="match status" value="1"/>
</dbReference>
<dbReference type="GO" id="GO:0043565">
    <property type="term" value="F:sequence-specific DNA binding"/>
    <property type="evidence" value="ECO:0007669"/>
    <property type="project" value="InterPro"/>
</dbReference>
<dbReference type="InterPro" id="IPR050204">
    <property type="entry name" value="AraC_XylS_family_regulators"/>
</dbReference>
<evidence type="ECO:0000256" key="1">
    <source>
        <dbReference type="ARBA" id="ARBA00023015"/>
    </source>
</evidence>
<keyword evidence="3" id="KW-0804">Transcription</keyword>
<dbReference type="InterPro" id="IPR009057">
    <property type="entry name" value="Homeodomain-like_sf"/>
</dbReference>
<dbReference type="SUPFAM" id="SSF46689">
    <property type="entry name" value="Homeodomain-like"/>
    <property type="match status" value="2"/>
</dbReference>
<evidence type="ECO:0000259" key="5">
    <source>
        <dbReference type="PROSITE" id="PS01124"/>
    </source>
</evidence>
<sequence>MCNFLRRGCSPSGGIWDDFYISDTIQSSYGRRACVRNHSHICFFGTGTKMRSSTDKTNKNHSSVREATTYTGSDHHTEMINSTKGCFTYGVTEIGQHVYVSDQTLGIILLEPIRNLRWKSGGGGEFISSYVAGTAFIIPAKQTLEICWTEPAEYLRLTIPTIVNPAENEKNGAADQEGTAGNIINFSSKQCLQVSQLVIEQLMENDEEKQGYLASLHSVLVHLLQRNARTVQSSAVMPAGLSSYAARQIEAYLKDKFREPVSVRDMALALGISAGHFATRFRESFGQTPHQYLMSLRLDEAERWLRETDMPISAIAARLSFSSQSHLTTALRKYRRLTPGEIRRRSSHLKYRRP</sequence>
<gene>
    <name evidence="6" type="ORF">CEV33_4171</name>
</gene>
<keyword evidence="1" id="KW-0805">Transcription regulation</keyword>
<dbReference type="AlphaFoldDB" id="A0A256FQR2"/>